<feature type="transmembrane region" description="Helical" evidence="2">
    <location>
        <begin position="17"/>
        <end position="39"/>
    </location>
</feature>
<evidence type="ECO:0000313" key="3">
    <source>
        <dbReference type="EMBL" id="KAF6724318.1"/>
    </source>
</evidence>
<name>A0A834C2M7_ORYME</name>
<dbReference type="AlphaFoldDB" id="A0A834C2M7"/>
<dbReference type="Proteomes" id="UP000646548">
    <property type="component" value="Unassembled WGS sequence"/>
</dbReference>
<proteinExistence type="predicted"/>
<keyword evidence="2" id="KW-1133">Transmembrane helix</keyword>
<protein>
    <submittedName>
        <fullName evidence="3">Uncharacterized protein</fullName>
    </submittedName>
</protein>
<organism evidence="3 4">
    <name type="scientific">Oryzias melastigma</name>
    <name type="common">Marine medaka</name>
    <dbReference type="NCBI Taxonomy" id="30732"/>
    <lineage>
        <taxon>Eukaryota</taxon>
        <taxon>Metazoa</taxon>
        <taxon>Chordata</taxon>
        <taxon>Craniata</taxon>
        <taxon>Vertebrata</taxon>
        <taxon>Euteleostomi</taxon>
        <taxon>Actinopterygii</taxon>
        <taxon>Neopterygii</taxon>
        <taxon>Teleostei</taxon>
        <taxon>Neoteleostei</taxon>
        <taxon>Acanthomorphata</taxon>
        <taxon>Ovalentaria</taxon>
        <taxon>Atherinomorphae</taxon>
        <taxon>Beloniformes</taxon>
        <taxon>Adrianichthyidae</taxon>
        <taxon>Oryziinae</taxon>
        <taxon>Oryzias</taxon>
    </lineage>
</organism>
<dbReference type="EMBL" id="WKFB01000398">
    <property type="protein sequence ID" value="KAF6724318.1"/>
    <property type="molecule type" value="Genomic_DNA"/>
</dbReference>
<feature type="compositionally biased region" description="Acidic residues" evidence="1">
    <location>
        <begin position="48"/>
        <end position="63"/>
    </location>
</feature>
<reference evidence="3" key="1">
    <citation type="journal article" name="BMC Genomics">
        <title>Long-read sequencing and de novo genome assembly of marine medaka (Oryzias melastigma).</title>
        <authorList>
            <person name="Liang P."/>
            <person name="Saqib H.S.A."/>
            <person name="Ni X."/>
            <person name="Shen Y."/>
        </authorList>
    </citation>
    <scope>NUCLEOTIDE SEQUENCE</scope>
    <source>
        <strain evidence="3">Bigg-433</strain>
    </source>
</reference>
<accession>A0A834C2M7</accession>
<feature type="region of interest" description="Disordered" evidence="1">
    <location>
        <begin position="45"/>
        <end position="69"/>
    </location>
</feature>
<keyword evidence="2" id="KW-0472">Membrane</keyword>
<comment type="caution">
    <text evidence="3">The sequence shown here is derived from an EMBL/GenBank/DDBJ whole genome shotgun (WGS) entry which is preliminary data.</text>
</comment>
<sequence length="69" mass="7549">MEIPVPCLSSTAPDQGFFFPLCLAVLSAQAAPALVWLLLPLSAWGGWEDGEDEEDEEDEEEGGREEKKV</sequence>
<evidence type="ECO:0000256" key="2">
    <source>
        <dbReference type="SAM" id="Phobius"/>
    </source>
</evidence>
<evidence type="ECO:0000256" key="1">
    <source>
        <dbReference type="SAM" id="MobiDB-lite"/>
    </source>
</evidence>
<evidence type="ECO:0000313" key="4">
    <source>
        <dbReference type="Proteomes" id="UP000646548"/>
    </source>
</evidence>
<keyword evidence="2" id="KW-0812">Transmembrane</keyword>
<gene>
    <name evidence="3" type="ORF">FQA47_000699</name>
</gene>